<organism evidence="2 3">
    <name type="scientific">Megasphaera massiliensis</name>
    <dbReference type="NCBI Taxonomy" id="1232428"/>
    <lineage>
        <taxon>Bacteria</taxon>
        <taxon>Bacillati</taxon>
        <taxon>Bacillota</taxon>
        <taxon>Negativicutes</taxon>
        <taxon>Veillonellales</taxon>
        <taxon>Veillonellaceae</taxon>
        <taxon>Megasphaera</taxon>
    </lineage>
</organism>
<proteinExistence type="predicted"/>
<dbReference type="PROSITE" id="PS51257">
    <property type="entry name" value="PROKAR_LIPOPROTEIN"/>
    <property type="match status" value="1"/>
</dbReference>
<keyword evidence="1" id="KW-0472">Membrane</keyword>
<gene>
    <name evidence="2" type="ORF">NE675_03085</name>
</gene>
<sequence length="140" mass="15787">MDKLQQRRFSRFLIYICLSLMMVVTAMALGGCADSYDKQVQMVRNGTMDLNPKVPVGPAFDQFFTNGKWESFEAEDKSQVVEFNGKCTWEDEPAKAKIQFILHNNKSFELGHVGINGVSLNRFASLAVVGKVLDSYQPKK</sequence>
<evidence type="ECO:0000313" key="2">
    <source>
        <dbReference type="EMBL" id="MCQ5342024.1"/>
    </source>
</evidence>
<dbReference type="Proteomes" id="UP001206692">
    <property type="component" value="Unassembled WGS sequence"/>
</dbReference>
<evidence type="ECO:0008006" key="4">
    <source>
        <dbReference type="Google" id="ProtNLM"/>
    </source>
</evidence>
<keyword evidence="1" id="KW-0812">Transmembrane</keyword>
<evidence type="ECO:0000313" key="3">
    <source>
        <dbReference type="Proteomes" id="UP001206692"/>
    </source>
</evidence>
<keyword evidence="1" id="KW-1133">Transmembrane helix</keyword>
<comment type="caution">
    <text evidence="2">The sequence shown here is derived from an EMBL/GenBank/DDBJ whole genome shotgun (WGS) entry which is preliminary data.</text>
</comment>
<keyword evidence="3" id="KW-1185">Reference proteome</keyword>
<protein>
    <recommendedName>
        <fullName evidence="4">DUF4830 domain-containing protein</fullName>
    </recommendedName>
</protein>
<accession>A0ABT1SQC5</accession>
<feature type="transmembrane region" description="Helical" evidence="1">
    <location>
        <begin position="12"/>
        <end position="31"/>
    </location>
</feature>
<evidence type="ECO:0000256" key="1">
    <source>
        <dbReference type="SAM" id="Phobius"/>
    </source>
</evidence>
<dbReference type="RefSeq" id="WP_062411418.1">
    <property type="nucleotide sequence ID" value="NZ_JAJCIO010000003.1"/>
</dbReference>
<dbReference type="EMBL" id="JANGEW010000003">
    <property type="protein sequence ID" value="MCQ5342024.1"/>
    <property type="molecule type" value="Genomic_DNA"/>
</dbReference>
<name>A0ABT1SQC5_9FIRM</name>
<reference evidence="2 3" key="1">
    <citation type="submission" date="2022-06" db="EMBL/GenBank/DDBJ databases">
        <title>Isolation of gut microbiota from human fecal samples.</title>
        <authorList>
            <person name="Pamer E.G."/>
            <person name="Barat B."/>
            <person name="Waligurski E."/>
            <person name="Medina S."/>
            <person name="Paddock L."/>
            <person name="Mostad J."/>
        </authorList>
    </citation>
    <scope>NUCLEOTIDE SEQUENCE [LARGE SCALE GENOMIC DNA]</scope>
    <source>
        <strain evidence="2 3">DFI.1.1</strain>
    </source>
</reference>